<feature type="region of interest" description="Disordered" evidence="1">
    <location>
        <begin position="105"/>
        <end position="144"/>
    </location>
</feature>
<keyword evidence="3" id="KW-1185">Reference proteome</keyword>
<name>A0A9N9JTR9_9GLOM</name>
<sequence length="144" mass="16840">EFIINLHEQNQSLTAFKKALNDAGAEFPESFVVNLDRLIQKMNPIYKLKGKEKIKIEETTNDYSLDEKVKDFPAIIKDEEDTKVATDALAQLEGLEAMLRTNKMEVLEKENSNNHEVRSHSRSRKRVRERSHSPPYRRRRNRSS</sequence>
<feature type="non-terminal residue" evidence="2">
    <location>
        <position position="144"/>
    </location>
</feature>
<protein>
    <submittedName>
        <fullName evidence="2">1477_t:CDS:1</fullName>
    </submittedName>
</protein>
<dbReference type="OrthoDB" id="10253254at2759"/>
<dbReference type="AlphaFoldDB" id="A0A9N9JTR9"/>
<evidence type="ECO:0000256" key="1">
    <source>
        <dbReference type="SAM" id="MobiDB-lite"/>
    </source>
</evidence>
<reference evidence="2" key="1">
    <citation type="submission" date="2021-06" db="EMBL/GenBank/DDBJ databases">
        <authorList>
            <person name="Kallberg Y."/>
            <person name="Tangrot J."/>
            <person name="Rosling A."/>
        </authorList>
    </citation>
    <scope>NUCLEOTIDE SEQUENCE</scope>
    <source>
        <strain evidence="2">CL551</strain>
    </source>
</reference>
<comment type="caution">
    <text evidence="2">The sequence shown here is derived from an EMBL/GenBank/DDBJ whole genome shotgun (WGS) entry which is preliminary data.</text>
</comment>
<feature type="compositionally biased region" description="Basic and acidic residues" evidence="1">
    <location>
        <begin position="105"/>
        <end position="119"/>
    </location>
</feature>
<evidence type="ECO:0000313" key="3">
    <source>
        <dbReference type="Proteomes" id="UP000789342"/>
    </source>
</evidence>
<feature type="compositionally biased region" description="Basic residues" evidence="1">
    <location>
        <begin position="120"/>
        <end position="144"/>
    </location>
</feature>
<gene>
    <name evidence="2" type="ORF">AMORRO_LOCUS18189</name>
</gene>
<accession>A0A9N9JTR9</accession>
<proteinExistence type="predicted"/>
<organism evidence="2 3">
    <name type="scientific">Acaulospora morrowiae</name>
    <dbReference type="NCBI Taxonomy" id="94023"/>
    <lineage>
        <taxon>Eukaryota</taxon>
        <taxon>Fungi</taxon>
        <taxon>Fungi incertae sedis</taxon>
        <taxon>Mucoromycota</taxon>
        <taxon>Glomeromycotina</taxon>
        <taxon>Glomeromycetes</taxon>
        <taxon>Diversisporales</taxon>
        <taxon>Acaulosporaceae</taxon>
        <taxon>Acaulospora</taxon>
    </lineage>
</organism>
<evidence type="ECO:0000313" key="2">
    <source>
        <dbReference type="EMBL" id="CAG8791547.1"/>
    </source>
</evidence>
<dbReference type="EMBL" id="CAJVPV010062055">
    <property type="protein sequence ID" value="CAG8791547.1"/>
    <property type="molecule type" value="Genomic_DNA"/>
</dbReference>
<feature type="non-terminal residue" evidence="2">
    <location>
        <position position="1"/>
    </location>
</feature>
<dbReference type="Proteomes" id="UP000789342">
    <property type="component" value="Unassembled WGS sequence"/>
</dbReference>